<evidence type="ECO:0000256" key="6">
    <source>
        <dbReference type="ARBA" id="ARBA00023043"/>
    </source>
</evidence>
<dbReference type="Pfam" id="PF01129">
    <property type="entry name" value="ART"/>
    <property type="match status" value="1"/>
</dbReference>
<feature type="repeat" description="ANK" evidence="8">
    <location>
        <begin position="72"/>
        <end position="104"/>
    </location>
</feature>
<proteinExistence type="inferred from homology"/>
<dbReference type="InterPro" id="IPR000768">
    <property type="entry name" value="ART"/>
</dbReference>
<dbReference type="EC" id="2.4.2.31" evidence="9"/>
<dbReference type="GO" id="GO:0016779">
    <property type="term" value="F:nucleotidyltransferase activity"/>
    <property type="evidence" value="ECO:0007669"/>
    <property type="project" value="UniProtKB-KW"/>
</dbReference>
<organism evidence="10">
    <name type="scientific">Arcella intermedia</name>
    <dbReference type="NCBI Taxonomy" id="1963864"/>
    <lineage>
        <taxon>Eukaryota</taxon>
        <taxon>Amoebozoa</taxon>
        <taxon>Tubulinea</taxon>
        <taxon>Elardia</taxon>
        <taxon>Arcellinida</taxon>
        <taxon>Sphaerothecina</taxon>
        <taxon>Arcellidae</taxon>
        <taxon>Arcella</taxon>
    </lineage>
</organism>
<keyword evidence="2 9" id="KW-0328">Glycosyltransferase</keyword>
<evidence type="ECO:0000256" key="9">
    <source>
        <dbReference type="RuleBase" id="RU361228"/>
    </source>
</evidence>
<reference evidence="10" key="1">
    <citation type="journal article" date="2020" name="J. Eukaryot. Microbiol.">
        <title>De novo Sequencing, Assembly and Annotation of the Transcriptome for the Free-Living Testate Amoeba Arcella intermedia.</title>
        <authorList>
            <person name="Ribeiro G.M."/>
            <person name="Porfirio-Sousa A.L."/>
            <person name="Maurer-Alcala X.X."/>
            <person name="Katz L.A."/>
            <person name="Lahr D.J.G."/>
        </authorList>
    </citation>
    <scope>NUCLEOTIDE SEQUENCE</scope>
</reference>
<evidence type="ECO:0000256" key="4">
    <source>
        <dbReference type="ARBA" id="ARBA00022695"/>
    </source>
</evidence>
<dbReference type="Gene3D" id="3.90.176.10">
    <property type="entry name" value="Toxin ADP-ribosyltransferase, Chain A, domain 1"/>
    <property type="match status" value="1"/>
</dbReference>
<accession>A0A6B2L6D6</accession>
<evidence type="ECO:0000256" key="5">
    <source>
        <dbReference type="ARBA" id="ARBA00022737"/>
    </source>
</evidence>
<dbReference type="InterPro" id="IPR036770">
    <property type="entry name" value="Ankyrin_rpt-contain_sf"/>
</dbReference>
<dbReference type="PANTHER" id="PTHR24171">
    <property type="entry name" value="ANKYRIN REPEAT DOMAIN-CONTAINING PROTEIN 39-RELATED"/>
    <property type="match status" value="1"/>
</dbReference>
<evidence type="ECO:0000256" key="3">
    <source>
        <dbReference type="ARBA" id="ARBA00022679"/>
    </source>
</evidence>
<evidence type="ECO:0000313" key="10">
    <source>
        <dbReference type="EMBL" id="NDV32491.1"/>
    </source>
</evidence>
<comment type="catalytic activity">
    <reaction evidence="7 9">
        <text>L-arginyl-[protein] + NAD(+) = N(omega)-(ADP-D-ribosyl)-L-arginyl-[protein] + nicotinamide + H(+)</text>
        <dbReference type="Rhea" id="RHEA:19149"/>
        <dbReference type="Rhea" id="RHEA-COMP:10532"/>
        <dbReference type="Rhea" id="RHEA-COMP:15087"/>
        <dbReference type="ChEBI" id="CHEBI:15378"/>
        <dbReference type="ChEBI" id="CHEBI:17154"/>
        <dbReference type="ChEBI" id="CHEBI:29965"/>
        <dbReference type="ChEBI" id="CHEBI:57540"/>
        <dbReference type="ChEBI" id="CHEBI:142554"/>
        <dbReference type="EC" id="2.4.2.31"/>
    </reaction>
</comment>
<dbReference type="SMART" id="SM00248">
    <property type="entry name" value="ANK"/>
    <property type="match status" value="2"/>
</dbReference>
<keyword evidence="9" id="KW-0520">NAD</keyword>
<evidence type="ECO:0000256" key="1">
    <source>
        <dbReference type="ARBA" id="ARBA00009558"/>
    </source>
</evidence>
<keyword evidence="6 8" id="KW-0040">ANK repeat</keyword>
<dbReference type="AlphaFoldDB" id="A0A6B2L6D6"/>
<dbReference type="PANTHER" id="PTHR24171:SF9">
    <property type="entry name" value="ANKYRIN REPEAT DOMAIN-CONTAINING PROTEIN 39"/>
    <property type="match status" value="1"/>
</dbReference>
<name>A0A6B2L6D6_9EUKA</name>
<dbReference type="GO" id="GO:0106274">
    <property type="term" value="F:NAD+-protein-arginine ADP-ribosyltransferase activity"/>
    <property type="evidence" value="ECO:0007669"/>
    <property type="project" value="UniProtKB-EC"/>
</dbReference>
<dbReference type="Pfam" id="PF12796">
    <property type="entry name" value="Ank_2"/>
    <property type="match status" value="1"/>
</dbReference>
<comment type="similarity">
    <text evidence="1 9">Belongs to the Arg-specific ADP-ribosyltransferase family.</text>
</comment>
<dbReference type="EMBL" id="GIBP01003522">
    <property type="protein sequence ID" value="NDV32491.1"/>
    <property type="molecule type" value="Transcribed_RNA"/>
</dbReference>
<dbReference type="Gene3D" id="1.25.40.20">
    <property type="entry name" value="Ankyrin repeat-containing domain"/>
    <property type="match status" value="1"/>
</dbReference>
<dbReference type="PROSITE" id="PS50297">
    <property type="entry name" value="ANK_REP_REGION"/>
    <property type="match status" value="1"/>
</dbReference>
<evidence type="ECO:0000256" key="7">
    <source>
        <dbReference type="ARBA" id="ARBA00047597"/>
    </source>
</evidence>
<keyword evidence="5" id="KW-0677">Repeat</keyword>
<dbReference type="InterPro" id="IPR002110">
    <property type="entry name" value="Ankyrin_rpt"/>
</dbReference>
<keyword evidence="3 9" id="KW-0808">Transferase</keyword>
<protein>
    <recommendedName>
        <fullName evidence="9">NAD(P)(+)--arginine ADP-ribosyltransferase</fullName>
        <ecNumber evidence="9">2.4.2.31</ecNumber>
    </recommendedName>
    <alternativeName>
        <fullName evidence="9">Mono(ADP-ribosyl)transferase</fullName>
    </alternativeName>
</protein>
<dbReference type="SUPFAM" id="SSF48403">
    <property type="entry name" value="Ankyrin repeat"/>
    <property type="match status" value="1"/>
</dbReference>
<keyword evidence="9" id="KW-0521">NADP</keyword>
<evidence type="ECO:0000256" key="8">
    <source>
        <dbReference type="PROSITE-ProRule" id="PRU00023"/>
    </source>
</evidence>
<sequence length="388" mass="43779">MIPSEAVWDAVRLGNVPVLSQWLQCNQCVNLEYIHPTFECSLLYSACRSGHLPIVKELVEGCAHINSQHSKSGSTPLHVAAYFGYTDIVEYLLSQGANPEVKNKMGLLAESEVPANRPAMLKLLKGWKRPTVKIMEGKLVSSFLVYGDRIHYLKGILTLLGGPVLTMKEEFERNLIYYEKASGYHKTLEIWNQAQEVLPQLKKHPYALQLEDEEIMALRVYTGSFYIVINKFLRDLNTAKASKSKAALLSTQQTWVSTITHLYSAVRKLSRVPGSVRPSYRGVDKPLRPDFFVPDRRGMIAATEFGFMSTSTLKTKALEFCGAQEATLFCIKPREEDASGYHKGVSVGWCSEFPAEDEVLFPPLTLFEVLKRRRKNRVIKITVVPTFV</sequence>
<dbReference type="SUPFAM" id="SSF56399">
    <property type="entry name" value="ADP-ribosylation"/>
    <property type="match status" value="1"/>
</dbReference>
<dbReference type="PROSITE" id="PS50088">
    <property type="entry name" value="ANK_REPEAT"/>
    <property type="match status" value="1"/>
</dbReference>
<dbReference type="PROSITE" id="PS51996">
    <property type="entry name" value="TR_MART"/>
    <property type="match status" value="1"/>
</dbReference>
<keyword evidence="4" id="KW-0548">Nucleotidyltransferase</keyword>
<evidence type="ECO:0000256" key="2">
    <source>
        <dbReference type="ARBA" id="ARBA00022676"/>
    </source>
</evidence>